<keyword evidence="2" id="KW-1185">Reference proteome</keyword>
<proteinExistence type="predicted"/>
<evidence type="ECO:0000313" key="1">
    <source>
        <dbReference type="EMBL" id="CAG8513021.1"/>
    </source>
</evidence>
<organism evidence="1 2">
    <name type="scientific">Acaulospora colombiana</name>
    <dbReference type="NCBI Taxonomy" id="27376"/>
    <lineage>
        <taxon>Eukaryota</taxon>
        <taxon>Fungi</taxon>
        <taxon>Fungi incertae sedis</taxon>
        <taxon>Mucoromycota</taxon>
        <taxon>Glomeromycotina</taxon>
        <taxon>Glomeromycetes</taxon>
        <taxon>Diversisporales</taxon>
        <taxon>Acaulosporaceae</taxon>
        <taxon>Acaulospora</taxon>
    </lineage>
</organism>
<comment type="caution">
    <text evidence="1">The sequence shown here is derived from an EMBL/GenBank/DDBJ whole genome shotgun (WGS) entry which is preliminary data.</text>
</comment>
<sequence length="252" mass="28897">MMKTCFDDNEILPGAALVKPHFPPNISLSDLVSNKKNGEVPSRSPNAFMIYRKAFVSELHNNGYYLSMTTTSSLASASWKKESEEVKNEYKRLACEAKSRHLRLYSNKIPQKKRSNKIHRATWLHVTSQSPNFNTETSFSPMDSPVPNTSPIEMGIPDQVTPFDHPPTSDSVACFYAPEATQIFPQEFFEYNLENTLAPNFVTPDLNPDPNFYQYSTNLHLIHEYLMSDIQSQSYELPNQSVNYNHHFNYFP</sequence>
<protein>
    <submittedName>
        <fullName evidence="1">16612_t:CDS:1</fullName>
    </submittedName>
</protein>
<accession>A0ACA9L9J5</accession>
<reference evidence="1" key="1">
    <citation type="submission" date="2021-06" db="EMBL/GenBank/DDBJ databases">
        <authorList>
            <person name="Kallberg Y."/>
            <person name="Tangrot J."/>
            <person name="Rosling A."/>
        </authorList>
    </citation>
    <scope>NUCLEOTIDE SEQUENCE</scope>
    <source>
        <strain evidence="1">CL356</strain>
    </source>
</reference>
<dbReference type="Proteomes" id="UP000789525">
    <property type="component" value="Unassembled WGS sequence"/>
</dbReference>
<dbReference type="EMBL" id="CAJVPT010004859">
    <property type="protein sequence ID" value="CAG8513021.1"/>
    <property type="molecule type" value="Genomic_DNA"/>
</dbReference>
<name>A0ACA9L9J5_9GLOM</name>
<gene>
    <name evidence="1" type="ORF">ACOLOM_LOCUS3305</name>
</gene>
<evidence type="ECO:0000313" key="2">
    <source>
        <dbReference type="Proteomes" id="UP000789525"/>
    </source>
</evidence>